<sequence>MDVEEIKPPGKAVDLNDKQKSILAEVVKKRSAIWDAKDPDYKRRLWKIGWTWRMSSSSDQAASMLIKIYRRRGNQSQHTTAPTRSRVLRVSLPRIINNRARLSYNTILSAARHTVESAFGQLVQRFSIFRKPLQVSTEQVQRLLLSTVLLHNMLGPVREEIDEDVQVAVRGMALQGGTRHLTRAGTEVLLLLLSPLCSWVFNKVLDLT</sequence>
<reference evidence="5" key="1">
    <citation type="submission" date="2022-11" db="UniProtKB">
        <authorList>
            <consortium name="WormBaseParasite"/>
        </authorList>
    </citation>
    <scope>IDENTIFICATION</scope>
</reference>
<organism evidence="4 5">
    <name type="scientific">Ditylenchus dipsaci</name>
    <dbReference type="NCBI Taxonomy" id="166011"/>
    <lineage>
        <taxon>Eukaryota</taxon>
        <taxon>Metazoa</taxon>
        <taxon>Ecdysozoa</taxon>
        <taxon>Nematoda</taxon>
        <taxon>Chromadorea</taxon>
        <taxon>Rhabditida</taxon>
        <taxon>Tylenchina</taxon>
        <taxon>Tylenchomorpha</taxon>
        <taxon>Sphaerularioidea</taxon>
        <taxon>Anguinidae</taxon>
        <taxon>Anguininae</taxon>
        <taxon>Ditylenchus</taxon>
    </lineage>
</organism>
<evidence type="ECO:0000256" key="2">
    <source>
        <dbReference type="ARBA" id="ARBA00022723"/>
    </source>
</evidence>
<accession>A0A915DRF1</accession>
<feature type="domain" description="DDE Tnp4" evidence="3">
    <location>
        <begin position="102"/>
        <end position="152"/>
    </location>
</feature>
<evidence type="ECO:0000313" key="5">
    <source>
        <dbReference type="WBParaSite" id="jg22862"/>
    </source>
</evidence>
<evidence type="ECO:0000259" key="3">
    <source>
        <dbReference type="Pfam" id="PF13359"/>
    </source>
</evidence>
<proteinExistence type="predicted"/>
<evidence type="ECO:0000313" key="4">
    <source>
        <dbReference type="Proteomes" id="UP000887574"/>
    </source>
</evidence>
<dbReference type="Pfam" id="PF13359">
    <property type="entry name" value="DDE_Tnp_4"/>
    <property type="match status" value="1"/>
</dbReference>
<evidence type="ECO:0000256" key="1">
    <source>
        <dbReference type="ARBA" id="ARBA00001968"/>
    </source>
</evidence>
<dbReference type="WBParaSite" id="jg22862">
    <property type="protein sequence ID" value="jg22862"/>
    <property type="gene ID" value="jg22862"/>
</dbReference>
<keyword evidence="4" id="KW-1185">Reference proteome</keyword>
<dbReference type="GO" id="GO:0046872">
    <property type="term" value="F:metal ion binding"/>
    <property type="evidence" value="ECO:0007669"/>
    <property type="project" value="UniProtKB-KW"/>
</dbReference>
<protein>
    <submittedName>
        <fullName evidence="5">DDE Tnp4 domain-containing protein</fullName>
    </submittedName>
</protein>
<dbReference type="Proteomes" id="UP000887574">
    <property type="component" value="Unplaced"/>
</dbReference>
<comment type="cofactor">
    <cofactor evidence="1">
        <name>a divalent metal cation</name>
        <dbReference type="ChEBI" id="CHEBI:60240"/>
    </cofactor>
</comment>
<name>A0A915DRF1_9BILA</name>
<dbReference type="AlphaFoldDB" id="A0A915DRF1"/>
<dbReference type="InterPro" id="IPR027806">
    <property type="entry name" value="HARBI1_dom"/>
</dbReference>
<keyword evidence="2" id="KW-0479">Metal-binding</keyword>